<name>A0A412IZM4_9FIRM</name>
<proteinExistence type="predicted"/>
<reference evidence="1 2" key="1">
    <citation type="submission" date="2018-08" db="EMBL/GenBank/DDBJ databases">
        <title>A genome reference for cultivated species of the human gut microbiota.</title>
        <authorList>
            <person name="Zou Y."/>
            <person name="Xue W."/>
            <person name="Luo G."/>
        </authorList>
    </citation>
    <scope>NUCLEOTIDE SEQUENCE [LARGE SCALE GENOMIC DNA]</scope>
    <source>
        <strain evidence="1 2">AF22-10AC</strain>
    </source>
</reference>
<protein>
    <submittedName>
        <fullName evidence="1">DUF4297 domain-containing protein</fullName>
    </submittedName>
</protein>
<evidence type="ECO:0000313" key="1">
    <source>
        <dbReference type="EMBL" id="RGS45560.1"/>
    </source>
</evidence>
<accession>A0A412IZM4</accession>
<comment type="caution">
    <text evidence="1">The sequence shown here is derived from an EMBL/GenBank/DDBJ whole genome shotgun (WGS) entry which is preliminary data.</text>
</comment>
<dbReference type="AlphaFoldDB" id="A0A412IZM4"/>
<dbReference type="EMBL" id="QRVM01000035">
    <property type="protein sequence ID" value="RGS45560.1"/>
    <property type="molecule type" value="Genomic_DNA"/>
</dbReference>
<dbReference type="RefSeq" id="WP_118320232.1">
    <property type="nucleotide sequence ID" value="NZ_QRVM01000035.1"/>
</dbReference>
<dbReference type="Proteomes" id="UP000285274">
    <property type="component" value="Unassembled WGS sequence"/>
</dbReference>
<organism evidence="1 2">
    <name type="scientific">Holdemanella biformis</name>
    <dbReference type="NCBI Taxonomy" id="1735"/>
    <lineage>
        <taxon>Bacteria</taxon>
        <taxon>Bacillati</taxon>
        <taxon>Bacillota</taxon>
        <taxon>Erysipelotrichia</taxon>
        <taxon>Erysipelotrichales</taxon>
        <taxon>Erysipelotrichaceae</taxon>
        <taxon>Holdemanella</taxon>
    </lineage>
</organism>
<evidence type="ECO:0000313" key="2">
    <source>
        <dbReference type="Proteomes" id="UP000285274"/>
    </source>
</evidence>
<gene>
    <name evidence="1" type="ORF">DWX92_07910</name>
</gene>
<sequence length="374" mass="43647">MNKGNSRNNKSKKTQKKNDVKIDTHSGSMAYNRLDMQVSQTLHMAIELFDNLDYLLVLDYYDDITLFESDANPEVVSYYQLKTKEESISINTAITNDWLTKLYTQLENPEWIVKELGLITNCPLKITVSIKDETGKTKNKTDSYVAERTSFSQFNPITLELIKKDIASKKGIKVEDVDLSKFVHMRTTLSIPKHKEIVEQEMLNFLHAKYPKMTIDSHKTIFNAMIEILTKKQSYELLLDNADYGEVRQKKGVSKKDFQRVIDEAIYISVPPFKEVEKILGLQENDLFKASYEYTKLIADSKESTESFINVFRKVRSLMKKIQMTPEINAWQYSGLVCKELLKDKPTIQYLYNEYYIRVLTTCIMINEMRKYNE</sequence>